<dbReference type="AlphaFoldDB" id="A0A5M8PSK8"/>
<name>A0A5M8PSK8_9LECA</name>
<reference evidence="1 2" key="1">
    <citation type="submission" date="2019-09" db="EMBL/GenBank/DDBJ databases">
        <title>The hologenome of the rock-dwelling lichen Lasallia pustulata.</title>
        <authorList>
            <person name="Greshake Tzovaras B."/>
            <person name="Segers F."/>
            <person name="Bicker A."/>
            <person name="Dal Grande F."/>
            <person name="Otte J."/>
            <person name="Hankeln T."/>
            <person name="Schmitt I."/>
            <person name="Ebersberger I."/>
        </authorList>
    </citation>
    <scope>NUCLEOTIDE SEQUENCE [LARGE SCALE GENOMIC DNA]</scope>
    <source>
        <strain evidence="1">A1-1</strain>
    </source>
</reference>
<sequence>MSASDINALVDDPTSLKILRHLRYEQKQTSSYMTQLQNIHKIEAERQHTYQEKIRVLKSETGKDVCKASVDAVGEVMKAYDRLIGALQDRSNQIMSQIATLKPVHAEEAKADEAAAARAAYEEHVYLQGASSGMWYD</sequence>
<proteinExistence type="predicted"/>
<evidence type="ECO:0000313" key="2">
    <source>
        <dbReference type="Proteomes" id="UP000324767"/>
    </source>
</evidence>
<organism evidence="1 2">
    <name type="scientific">Lasallia pustulata</name>
    <dbReference type="NCBI Taxonomy" id="136370"/>
    <lineage>
        <taxon>Eukaryota</taxon>
        <taxon>Fungi</taxon>
        <taxon>Dikarya</taxon>
        <taxon>Ascomycota</taxon>
        <taxon>Pezizomycotina</taxon>
        <taxon>Lecanoromycetes</taxon>
        <taxon>OSLEUM clade</taxon>
        <taxon>Umbilicariomycetidae</taxon>
        <taxon>Umbilicariales</taxon>
        <taxon>Umbilicariaceae</taxon>
        <taxon>Lasallia</taxon>
    </lineage>
</organism>
<comment type="caution">
    <text evidence="1">The sequence shown here is derived from an EMBL/GenBank/DDBJ whole genome shotgun (WGS) entry which is preliminary data.</text>
</comment>
<protein>
    <submittedName>
        <fullName evidence="1">Uncharacterized protein</fullName>
    </submittedName>
</protein>
<accession>A0A5M8PSK8</accession>
<evidence type="ECO:0000313" key="1">
    <source>
        <dbReference type="EMBL" id="KAA6412556.1"/>
    </source>
</evidence>
<dbReference type="Proteomes" id="UP000324767">
    <property type="component" value="Unassembled WGS sequence"/>
</dbReference>
<gene>
    <name evidence="1" type="ORF">FRX48_03547</name>
</gene>
<dbReference type="EMBL" id="VXIT01000005">
    <property type="protein sequence ID" value="KAA6412556.1"/>
    <property type="molecule type" value="Genomic_DNA"/>
</dbReference>